<reference evidence="1" key="1">
    <citation type="journal article" date="2014" name="Front. Microbiol.">
        <title>High frequency of phylogenetically diverse reductive dehalogenase-homologous genes in deep subseafloor sedimentary metagenomes.</title>
        <authorList>
            <person name="Kawai M."/>
            <person name="Futagami T."/>
            <person name="Toyoda A."/>
            <person name="Takaki Y."/>
            <person name="Nishi S."/>
            <person name="Hori S."/>
            <person name="Arai W."/>
            <person name="Tsubouchi T."/>
            <person name="Morono Y."/>
            <person name="Uchiyama I."/>
            <person name="Ito T."/>
            <person name="Fujiyama A."/>
            <person name="Inagaki F."/>
            <person name="Takami H."/>
        </authorList>
    </citation>
    <scope>NUCLEOTIDE SEQUENCE</scope>
    <source>
        <strain evidence="1">Expedition CK06-06</strain>
    </source>
</reference>
<sequence>KDTSPDVFRVVAYDYDDRDAPGIAQKLADSSISVNELRQGPAFAWNTALKFVPNFDAYILAADDLIFFPYWLEETLVKLDEIGGSGLIGFNDKKVVSDDLFSSHYLMTRDFMIAHHGGVMAIPHYNGNGVDVEACERAQQVKLYARADDAFVHHDWKGNKADSDSTYKIGATRRKSASRLIRQRRRKNWPDDFQPILMEVKNANRTFSSQS</sequence>
<dbReference type="InterPro" id="IPR029044">
    <property type="entry name" value="Nucleotide-diphossugar_trans"/>
</dbReference>
<accession>X0WRG4</accession>
<gene>
    <name evidence="1" type="ORF">S01H1_52281</name>
</gene>
<evidence type="ECO:0008006" key="2">
    <source>
        <dbReference type="Google" id="ProtNLM"/>
    </source>
</evidence>
<comment type="caution">
    <text evidence="1">The sequence shown here is derived from an EMBL/GenBank/DDBJ whole genome shotgun (WGS) entry which is preliminary data.</text>
</comment>
<protein>
    <recommendedName>
        <fullName evidence="2">Glycosyltransferase 2-like domain-containing protein</fullName>
    </recommendedName>
</protein>
<evidence type="ECO:0000313" key="1">
    <source>
        <dbReference type="EMBL" id="GAG15291.1"/>
    </source>
</evidence>
<dbReference type="EMBL" id="BARS01033787">
    <property type="protein sequence ID" value="GAG15291.1"/>
    <property type="molecule type" value="Genomic_DNA"/>
</dbReference>
<name>X0WRG4_9ZZZZ</name>
<dbReference type="AlphaFoldDB" id="X0WRG4"/>
<proteinExistence type="predicted"/>
<organism evidence="1">
    <name type="scientific">marine sediment metagenome</name>
    <dbReference type="NCBI Taxonomy" id="412755"/>
    <lineage>
        <taxon>unclassified sequences</taxon>
        <taxon>metagenomes</taxon>
        <taxon>ecological metagenomes</taxon>
    </lineage>
</organism>
<feature type="non-terminal residue" evidence="1">
    <location>
        <position position="1"/>
    </location>
</feature>
<dbReference type="SUPFAM" id="SSF53448">
    <property type="entry name" value="Nucleotide-diphospho-sugar transferases"/>
    <property type="match status" value="1"/>
</dbReference>